<evidence type="ECO:0000313" key="3">
    <source>
        <dbReference type="Proteomes" id="UP001211907"/>
    </source>
</evidence>
<sequence>MLFQDFVPYPQPDDSPEYLLARNLAIDAPGLICSVHITHLPPGYAREEINVICQDLIGYQLASAARKTLRQYTNLVATYAKPKPVVIVADMEQEQQQQQQVNTSPFVTKDMSQFDVISGEHITDLETFSSVSPTYHLDDDFINVSEKLAKLSMARASASGNYFHSLAQSSDSFVENREALQHPENGLKTPQQPLQQAQQSPYEIKCESLPDINFESRIHRFNDFDEFQQVPTAGGKCDDFFLQQEIAANFESRISIFSNHNVVPQPPLISNKFVIEQEPFSPSERNSRKLSLVHFDISPTPYFGLNTSRYGNESSNLSTTKTNVANSFDPHDSFRPVVLFMSANSSQQEQILQEQQILQQNYQRCQQQHWEDSGKTFVVMPLKTPSTPATTPIPTPNPANTLDQLITLKNEQQHQQKWQQQNEVKTKLTEVIEITSSLPITRRAVENDFTSHQRKEKQYEVEQDEETPSSIVPETTATTSQADSEYSFKNQPPRNSSKHKSSSEIFPWPLSRQEMGALYVAPTICRNYGQYDDDSSESAGSFSDSSESSSHVEAPINLKTKKRSFVDQLVGMEDLEAVPSRRRKDVRNFGVAKMSKHRKRRVGATSAVMPVIPARNVAMFLGMTYAATLADATPGAASTTEKTSDSFYVHTVGKGTGMTVDAAVGSFVAQECEENLIKRHSIAMLNSRSFENF</sequence>
<feature type="compositionally biased region" description="Low complexity" evidence="1">
    <location>
        <begin position="537"/>
        <end position="549"/>
    </location>
</feature>
<name>A0AAD5XC80_9FUNG</name>
<keyword evidence="3" id="KW-1185">Reference proteome</keyword>
<protein>
    <submittedName>
        <fullName evidence="2">Uncharacterized protein</fullName>
    </submittedName>
</protein>
<dbReference type="Proteomes" id="UP001211907">
    <property type="component" value="Unassembled WGS sequence"/>
</dbReference>
<evidence type="ECO:0000256" key="1">
    <source>
        <dbReference type="SAM" id="MobiDB-lite"/>
    </source>
</evidence>
<organism evidence="2 3">
    <name type="scientific">Physocladia obscura</name>
    <dbReference type="NCBI Taxonomy" id="109957"/>
    <lineage>
        <taxon>Eukaryota</taxon>
        <taxon>Fungi</taxon>
        <taxon>Fungi incertae sedis</taxon>
        <taxon>Chytridiomycota</taxon>
        <taxon>Chytridiomycota incertae sedis</taxon>
        <taxon>Chytridiomycetes</taxon>
        <taxon>Chytridiales</taxon>
        <taxon>Chytriomycetaceae</taxon>
        <taxon>Physocladia</taxon>
    </lineage>
</organism>
<feature type="compositionally biased region" description="Polar residues" evidence="1">
    <location>
        <begin position="468"/>
        <end position="495"/>
    </location>
</feature>
<dbReference type="AlphaFoldDB" id="A0AAD5XC80"/>
<dbReference type="EMBL" id="JADGJH010000967">
    <property type="protein sequence ID" value="KAJ3120419.1"/>
    <property type="molecule type" value="Genomic_DNA"/>
</dbReference>
<feature type="region of interest" description="Disordered" evidence="1">
    <location>
        <begin position="445"/>
        <end position="503"/>
    </location>
</feature>
<feature type="compositionally biased region" description="Basic and acidic residues" evidence="1">
    <location>
        <begin position="445"/>
        <end position="460"/>
    </location>
</feature>
<reference evidence="2" key="1">
    <citation type="submission" date="2020-05" db="EMBL/GenBank/DDBJ databases">
        <title>Phylogenomic resolution of chytrid fungi.</title>
        <authorList>
            <person name="Stajich J.E."/>
            <person name="Amses K."/>
            <person name="Simmons R."/>
            <person name="Seto K."/>
            <person name="Myers J."/>
            <person name="Bonds A."/>
            <person name="Quandt C.A."/>
            <person name="Barry K."/>
            <person name="Liu P."/>
            <person name="Grigoriev I."/>
            <person name="Longcore J.E."/>
            <person name="James T.Y."/>
        </authorList>
    </citation>
    <scope>NUCLEOTIDE SEQUENCE</scope>
    <source>
        <strain evidence="2">JEL0513</strain>
    </source>
</reference>
<gene>
    <name evidence="2" type="ORF">HK100_012801</name>
</gene>
<comment type="caution">
    <text evidence="2">The sequence shown here is derived from an EMBL/GenBank/DDBJ whole genome shotgun (WGS) entry which is preliminary data.</text>
</comment>
<feature type="region of interest" description="Disordered" evidence="1">
    <location>
        <begin position="531"/>
        <end position="555"/>
    </location>
</feature>
<accession>A0AAD5XC80</accession>
<proteinExistence type="predicted"/>
<evidence type="ECO:0000313" key="2">
    <source>
        <dbReference type="EMBL" id="KAJ3120419.1"/>
    </source>
</evidence>